<evidence type="ECO:0000256" key="3">
    <source>
        <dbReference type="ARBA" id="ARBA00022552"/>
    </source>
</evidence>
<reference evidence="8 9" key="1">
    <citation type="submission" date="2020-08" db="EMBL/GenBank/DDBJ databases">
        <title>Genomic Encyclopedia of Type Strains, Phase IV (KMG-IV): sequencing the most valuable type-strain genomes for metagenomic binning, comparative biology and taxonomic classification.</title>
        <authorList>
            <person name="Goeker M."/>
        </authorList>
    </citation>
    <scope>NUCLEOTIDE SEQUENCE [LARGE SCALE GENOMIC DNA]</scope>
    <source>
        <strain evidence="8 9">DSM 23958</strain>
    </source>
</reference>
<evidence type="ECO:0000259" key="7">
    <source>
        <dbReference type="Pfam" id="PF24986"/>
    </source>
</evidence>
<dbReference type="SUPFAM" id="SSF50447">
    <property type="entry name" value="Translation proteins"/>
    <property type="match status" value="1"/>
</dbReference>
<dbReference type="EMBL" id="JACHHO010000007">
    <property type="protein sequence ID" value="MBB5206107.1"/>
    <property type="molecule type" value="Genomic_DNA"/>
</dbReference>
<keyword evidence="1 5" id="KW-0963">Cytoplasm</keyword>
<comment type="function">
    <text evidence="5">An accessory protein needed during the final step in the assembly of 30S ribosomal subunit, possibly for assembly of the head region. Essential for efficient processing of 16S rRNA. May be needed both before and after RbfA during the maturation of 16S rRNA. It has affinity for free ribosomal 30S subunits but not for 70S ribosomes.</text>
</comment>
<dbReference type="Gene3D" id="2.40.30.60">
    <property type="entry name" value="RimM"/>
    <property type="match status" value="1"/>
</dbReference>
<dbReference type="PANTHER" id="PTHR33692">
    <property type="entry name" value="RIBOSOME MATURATION FACTOR RIMM"/>
    <property type="match status" value="1"/>
</dbReference>
<keyword evidence="3 5" id="KW-0698">rRNA processing</keyword>
<dbReference type="GO" id="GO:0005840">
    <property type="term" value="C:ribosome"/>
    <property type="evidence" value="ECO:0007669"/>
    <property type="project" value="InterPro"/>
</dbReference>
<keyword evidence="9" id="KW-1185">Reference proteome</keyword>
<feature type="domain" description="Ribosome maturation factor RimM PRC barrel" evidence="7">
    <location>
        <begin position="112"/>
        <end position="183"/>
    </location>
</feature>
<comment type="caution">
    <text evidence="8">The sequence shown here is derived from an EMBL/GenBank/DDBJ whole genome shotgun (WGS) entry which is preliminary data.</text>
</comment>
<dbReference type="InterPro" id="IPR011961">
    <property type="entry name" value="RimM"/>
</dbReference>
<comment type="subcellular location">
    <subcellularLocation>
        <location evidence="5">Cytoplasm</location>
    </subcellularLocation>
</comment>
<dbReference type="Pfam" id="PF01782">
    <property type="entry name" value="RimM"/>
    <property type="match status" value="1"/>
</dbReference>
<evidence type="ECO:0000259" key="6">
    <source>
        <dbReference type="Pfam" id="PF01782"/>
    </source>
</evidence>
<proteinExistence type="inferred from homology"/>
<dbReference type="PANTHER" id="PTHR33692:SF1">
    <property type="entry name" value="RIBOSOME MATURATION FACTOR RIMM"/>
    <property type="match status" value="1"/>
</dbReference>
<dbReference type="GO" id="GO:0042274">
    <property type="term" value="P:ribosomal small subunit biogenesis"/>
    <property type="evidence" value="ECO:0007669"/>
    <property type="project" value="UniProtKB-UniRule"/>
</dbReference>
<comment type="domain">
    <text evidence="5">The PRC barrel domain binds ribosomal protein uS19.</text>
</comment>
<evidence type="ECO:0000256" key="5">
    <source>
        <dbReference type="HAMAP-Rule" id="MF_00014"/>
    </source>
</evidence>
<feature type="domain" description="RimM N-terminal" evidence="6">
    <location>
        <begin position="16"/>
        <end position="100"/>
    </location>
</feature>
<dbReference type="InterPro" id="IPR056792">
    <property type="entry name" value="PRC_RimM"/>
</dbReference>
<gene>
    <name evidence="5" type="primary">rimM</name>
    <name evidence="8" type="ORF">HNQ51_003450</name>
</gene>
<dbReference type="InterPro" id="IPR036976">
    <property type="entry name" value="RimM_N_sf"/>
</dbReference>
<name>A0A840S498_9BURK</name>
<dbReference type="Gene3D" id="2.30.30.240">
    <property type="entry name" value="PRC-barrel domain"/>
    <property type="match status" value="1"/>
</dbReference>
<keyword evidence="2 5" id="KW-0690">Ribosome biogenesis</keyword>
<dbReference type="HAMAP" id="MF_00014">
    <property type="entry name" value="Ribosome_mat_RimM"/>
    <property type="match status" value="1"/>
</dbReference>
<dbReference type="GO" id="GO:0043022">
    <property type="term" value="F:ribosome binding"/>
    <property type="evidence" value="ECO:0007669"/>
    <property type="project" value="InterPro"/>
</dbReference>
<evidence type="ECO:0000256" key="4">
    <source>
        <dbReference type="ARBA" id="ARBA00023186"/>
    </source>
</evidence>
<dbReference type="Proteomes" id="UP000554837">
    <property type="component" value="Unassembled WGS sequence"/>
</dbReference>
<dbReference type="OrthoDB" id="9783509at2"/>
<sequence>MTEAKPQGWPQDAVEVGRILGAYGVKGWIKVQPFSFDASALFGSKAWCLTLLRPGQAAHQLLKVLALREQGEDLVAQIEGVDDRTQAEQLRGGVLSVSRAAFPKTPDGEYYWLDLIGLSVRNLQDQLLGQVIGLIDTGPHAVFRIAPPGVDKPTPSQEVLIPFVSAYVQDVDLAAGLIRVDWVADWSTDRSADGSADEAKPA</sequence>
<dbReference type="InterPro" id="IPR009000">
    <property type="entry name" value="Transl_B-barrel_sf"/>
</dbReference>
<dbReference type="AlphaFoldDB" id="A0A840S498"/>
<evidence type="ECO:0000256" key="2">
    <source>
        <dbReference type="ARBA" id="ARBA00022517"/>
    </source>
</evidence>
<accession>A0A840S498</accession>
<dbReference type="SUPFAM" id="SSF50346">
    <property type="entry name" value="PRC-barrel domain"/>
    <property type="match status" value="1"/>
</dbReference>
<evidence type="ECO:0000313" key="9">
    <source>
        <dbReference type="Proteomes" id="UP000554837"/>
    </source>
</evidence>
<dbReference type="NCBIfam" id="TIGR02273">
    <property type="entry name" value="16S_RimM"/>
    <property type="match status" value="1"/>
</dbReference>
<organism evidence="8 9">
    <name type="scientific">Inhella inkyongensis</name>
    <dbReference type="NCBI Taxonomy" id="392593"/>
    <lineage>
        <taxon>Bacteria</taxon>
        <taxon>Pseudomonadati</taxon>
        <taxon>Pseudomonadota</taxon>
        <taxon>Betaproteobacteria</taxon>
        <taxon>Burkholderiales</taxon>
        <taxon>Sphaerotilaceae</taxon>
        <taxon>Inhella</taxon>
    </lineage>
</organism>
<evidence type="ECO:0000256" key="1">
    <source>
        <dbReference type="ARBA" id="ARBA00022490"/>
    </source>
</evidence>
<dbReference type="GO" id="GO:0005737">
    <property type="term" value="C:cytoplasm"/>
    <property type="evidence" value="ECO:0007669"/>
    <property type="project" value="UniProtKB-SubCell"/>
</dbReference>
<evidence type="ECO:0000313" key="8">
    <source>
        <dbReference type="EMBL" id="MBB5206107.1"/>
    </source>
</evidence>
<protein>
    <recommendedName>
        <fullName evidence="5">Ribosome maturation factor RimM</fullName>
    </recommendedName>
</protein>
<dbReference type="InterPro" id="IPR011033">
    <property type="entry name" value="PRC_barrel-like_sf"/>
</dbReference>
<dbReference type="InterPro" id="IPR002676">
    <property type="entry name" value="RimM_N"/>
</dbReference>
<dbReference type="Pfam" id="PF24986">
    <property type="entry name" value="PRC_RimM"/>
    <property type="match status" value="1"/>
</dbReference>
<dbReference type="GO" id="GO:0006364">
    <property type="term" value="P:rRNA processing"/>
    <property type="evidence" value="ECO:0007669"/>
    <property type="project" value="UniProtKB-UniRule"/>
</dbReference>
<comment type="subunit">
    <text evidence="5">Binds ribosomal protein uS19.</text>
</comment>
<dbReference type="RefSeq" id="WP_138856366.1">
    <property type="nucleotide sequence ID" value="NZ_CP040709.1"/>
</dbReference>
<comment type="similarity">
    <text evidence="5">Belongs to the RimM family.</text>
</comment>
<keyword evidence="4 5" id="KW-0143">Chaperone</keyword>